<dbReference type="EMBL" id="UXUI01007284">
    <property type="protein sequence ID" value="VDD86762.1"/>
    <property type="molecule type" value="Genomic_DNA"/>
</dbReference>
<dbReference type="PANTHER" id="PTHR20905:SF30">
    <property type="entry name" value="N-ACETYLTRANSFERASE DOMAIN-CONTAINING PROTEIN"/>
    <property type="match status" value="1"/>
</dbReference>
<evidence type="ECO:0000259" key="1">
    <source>
        <dbReference type="Pfam" id="PF00583"/>
    </source>
</evidence>
<evidence type="ECO:0000313" key="2">
    <source>
        <dbReference type="EMBL" id="VDD86762.1"/>
    </source>
</evidence>
<dbReference type="Proteomes" id="UP000274131">
    <property type="component" value="Unassembled WGS sequence"/>
</dbReference>
<organism evidence="4">
    <name type="scientific">Enterobius vermicularis</name>
    <name type="common">Human pinworm</name>
    <dbReference type="NCBI Taxonomy" id="51028"/>
    <lineage>
        <taxon>Eukaryota</taxon>
        <taxon>Metazoa</taxon>
        <taxon>Ecdysozoa</taxon>
        <taxon>Nematoda</taxon>
        <taxon>Chromadorea</taxon>
        <taxon>Rhabditida</taxon>
        <taxon>Spirurina</taxon>
        <taxon>Oxyuridomorpha</taxon>
        <taxon>Oxyuroidea</taxon>
        <taxon>Oxyuridae</taxon>
        <taxon>Enterobius</taxon>
    </lineage>
</organism>
<gene>
    <name evidence="2" type="ORF">EVEC_LOCUS1905</name>
</gene>
<dbReference type="Pfam" id="PF00583">
    <property type="entry name" value="Acetyltransf_1"/>
    <property type="match status" value="1"/>
</dbReference>
<dbReference type="Gene3D" id="3.40.630.30">
    <property type="match status" value="1"/>
</dbReference>
<keyword evidence="3" id="KW-1185">Reference proteome</keyword>
<evidence type="ECO:0000313" key="4">
    <source>
        <dbReference type="WBParaSite" id="EVEC_0000219701-mRNA-1"/>
    </source>
</evidence>
<proteinExistence type="predicted"/>
<dbReference type="WBParaSite" id="EVEC_0000219701-mRNA-1">
    <property type="protein sequence ID" value="EVEC_0000219701-mRNA-1"/>
    <property type="gene ID" value="EVEC_0000219701"/>
</dbReference>
<dbReference type="GO" id="GO:0008080">
    <property type="term" value="F:N-acetyltransferase activity"/>
    <property type="evidence" value="ECO:0007669"/>
    <property type="project" value="TreeGrafter"/>
</dbReference>
<dbReference type="SUPFAM" id="SSF55729">
    <property type="entry name" value="Acyl-CoA N-acyltransferases (Nat)"/>
    <property type="match status" value="1"/>
</dbReference>
<dbReference type="InterPro" id="IPR000182">
    <property type="entry name" value="GNAT_dom"/>
</dbReference>
<sequence>MMPGLKSKLTYFLTNPKQEIVAIRLTSIMERPKEGEEPHSPFDYNAISPRGRLLVDLVERLEEKVELTTIKFTTIILMELYKNSKFLATQHSKLFRPILSRKQSKSKPEIPHFQLWSSLPPHVKKLLYLAIISVHKSCARRGLAYKLMHYKIDDAIRQGCQGWVSEGTAYNSQKMFEKMGFKVLYELKDSDHLDEKGKQIFKCHDRTNSSKLVFLPF</sequence>
<protein>
    <submittedName>
        <fullName evidence="4">N-acetyltransferase domain-containing protein</fullName>
    </submittedName>
</protein>
<dbReference type="STRING" id="51028.A0A0N4UXD9"/>
<reference evidence="4" key="1">
    <citation type="submission" date="2017-02" db="UniProtKB">
        <authorList>
            <consortium name="WormBaseParasite"/>
        </authorList>
    </citation>
    <scope>IDENTIFICATION</scope>
</reference>
<feature type="domain" description="N-acetyltransferase" evidence="1">
    <location>
        <begin position="124"/>
        <end position="181"/>
    </location>
</feature>
<dbReference type="InterPro" id="IPR016181">
    <property type="entry name" value="Acyl_CoA_acyltransferase"/>
</dbReference>
<dbReference type="OrthoDB" id="41532at2759"/>
<dbReference type="PANTHER" id="PTHR20905">
    <property type="entry name" value="N-ACETYLTRANSFERASE-RELATED"/>
    <property type="match status" value="1"/>
</dbReference>
<dbReference type="AlphaFoldDB" id="A0A0N4UXD9"/>
<reference evidence="2 3" key="2">
    <citation type="submission" date="2018-10" db="EMBL/GenBank/DDBJ databases">
        <authorList>
            <consortium name="Pathogen Informatics"/>
        </authorList>
    </citation>
    <scope>NUCLEOTIDE SEQUENCE [LARGE SCALE GENOMIC DNA]</scope>
</reference>
<name>A0A0N4UXD9_ENTVE</name>
<accession>A0A0N4UXD9</accession>
<evidence type="ECO:0000313" key="3">
    <source>
        <dbReference type="Proteomes" id="UP000274131"/>
    </source>
</evidence>